<dbReference type="PANTHER" id="PTHR11054">
    <property type="entry name" value="6-PHOSPHOGLUCONOLACTONASE"/>
    <property type="match status" value="1"/>
</dbReference>
<dbReference type="CDD" id="cd01400">
    <property type="entry name" value="6PGL"/>
    <property type="match status" value="1"/>
</dbReference>
<comment type="catalytic activity">
    <reaction evidence="1">
        <text>6-phospho-D-glucono-1,5-lactone + H2O = 6-phospho-D-gluconate + H(+)</text>
        <dbReference type="Rhea" id="RHEA:12556"/>
        <dbReference type="ChEBI" id="CHEBI:15377"/>
        <dbReference type="ChEBI" id="CHEBI:15378"/>
        <dbReference type="ChEBI" id="CHEBI:57955"/>
        <dbReference type="ChEBI" id="CHEBI:58759"/>
        <dbReference type="EC" id="3.1.1.31"/>
    </reaction>
</comment>
<proteinExistence type="inferred from homology"/>
<dbReference type="GO" id="GO:0017057">
    <property type="term" value="F:6-phosphogluconolactonase activity"/>
    <property type="evidence" value="ECO:0007669"/>
    <property type="project" value="UniProtKB-EC"/>
</dbReference>
<dbReference type="SUPFAM" id="SSF100950">
    <property type="entry name" value="NagB/RpiA/CoA transferase-like"/>
    <property type="match status" value="1"/>
</dbReference>
<dbReference type="GO" id="GO:0005975">
    <property type="term" value="P:carbohydrate metabolic process"/>
    <property type="evidence" value="ECO:0007669"/>
    <property type="project" value="InterPro"/>
</dbReference>
<sequence length="376" mass="39219">MAAALRAPCALSRPSTVSQFRQQRTGAVAVRAQKVEAQGAAASGAVLDQPARQPSPAINLIQPVTRWPEGIPPAMGGHFMPSGAAAPLSQSKGPGIDIHPLMFTYPAGGNDVAVQIYDSDFAAVAGLAEYVAKASAEAIAARGAFTIALSGGSLVKSLAGLVGRSDVDFSKWWVLFVDERNVPLSSDDSNYKAAHAELLRKVPVPANQVLAIKEGLPVQQAATHYAGQLLELPASVLPRTADAWPVLDCVLLGVGPDGHIASLFPNRKETAATEGWVLPVSDSPKPPAERITLTLPVINAAKNVAVVALGQGKAEVVQRALEVQSLPGALPVQLVQPAGGKLSWVLDQASAAKLRIPEWAEGSKKFPRSENPPKSA</sequence>
<evidence type="ECO:0000256" key="5">
    <source>
        <dbReference type="ARBA" id="ARBA00022801"/>
    </source>
</evidence>
<dbReference type="GO" id="GO:0006098">
    <property type="term" value="P:pentose-phosphate shunt"/>
    <property type="evidence" value="ECO:0007669"/>
    <property type="project" value="InterPro"/>
</dbReference>
<evidence type="ECO:0000256" key="4">
    <source>
        <dbReference type="ARBA" id="ARBA00013198"/>
    </source>
</evidence>
<reference evidence="7" key="1">
    <citation type="submission" date="2020-11" db="EMBL/GenBank/DDBJ databases">
        <title>Chlorella ohadii genome sequencing and assembly.</title>
        <authorList>
            <person name="Murik O."/>
            <person name="Treves H."/>
            <person name="Kedem I."/>
            <person name="Shotland Y."/>
            <person name="Kaplan A."/>
        </authorList>
    </citation>
    <scope>NUCLEOTIDE SEQUENCE</scope>
    <source>
        <strain evidence="7">1</strain>
    </source>
</reference>
<dbReference type="AlphaFoldDB" id="A0AAD5GYE4"/>
<dbReference type="EC" id="3.1.1.31" evidence="4"/>
<dbReference type="InterPro" id="IPR006148">
    <property type="entry name" value="Glc/Gal-6P_isomerase"/>
</dbReference>
<keyword evidence="8" id="KW-1185">Reference proteome</keyword>
<comment type="pathway">
    <text evidence="2">Carbohydrate degradation; pentose phosphate pathway; D-ribulose 5-phosphate from D-glucose 6-phosphate (oxidative stage): step 2/3.</text>
</comment>
<dbReference type="Pfam" id="PF01182">
    <property type="entry name" value="Glucosamine_iso"/>
    <property type="match status" value="1"/>
</dbReference>
<dbReference type="InterPro" id="IPR037171">
    <property type="entry name" value="NagB/RpiA_transferase-like"/>
</dbReference>
<evidence type="ECO:0000259" key="6">
    <source>
        <dbReference type="Pfam" id="PF01182"/>
    </source>
</evidence>
<organism evidence="7 8">
    <name type="scientific">Chlorella ohadii</name>
    <dbReference type="NCBI Taxonomy" id="2649997"/>
    <lineage>
        <taxon>Eukaryota</taxon>
        <taxon>Viridiplantae</taxon>
        <taxon>Chlorophyta</taxon>
        <taxon>core chlorophytes</taxon>
        <taxon>Trebouxiophyceae</taxon>
        <taxon>Chlorellales</taxon>
        <taxon>Chlorellaceae</taxon>
        <taxon>Chlorella clade</taxon>
        <taxon>Chlorella</taxon>
    </lineage>
</organism>
<dbReference type="NCBIfam" id="TIGR01198">
    <property type="entry name" value="pgl"/>
    <property type="match status" value="1"/>
</dbReference>
<dbReference type="PANTHER" id="PTHR11054:SF22">
    <property type="entry name" value="6-PHOSPHOGLUCONOLACTONASE 3, CHLOROPLASTIC"/>
    <property type="match status" value="1"/>
</dbReference>
<dbReference type="InterPro" id="IPR039104">
    <property type="entry name" value="6PGL"/>
</dbReference>
<dbReference type="InterPro" id="IPR005900">
    <property type="entry name" value="6-phosphogluconolactonase_DevB"/>
</dbReference>
<evidence type="ECO:0000256" key="1">
    <source>
        <dbReference type="ARBA" id="ARBA00000832"/>
    </source>
</evidence>
<evidence type="ECO:0000256" key="2">
    <source>
        <dbReference type="ARBA" id="ARBA00004961"/>
    </source>
</evidence>
<evidence type="ECO:0000256" key="3">
    <source>
        <dbReference type="ARBA" id="ARBA00010662"/>
    </source>
</evidence>
<comment type="caution">
    <text evidence="7">The sequence shown here is derived from an EMBL/GenBank/DDBJ whole genome shotgun (WGS) entry which is preliminary data.</text>
</comment>
<dbReference type="Gene3D" id="3.40.50.1360">
    <property type="match status" value="1"/>
</dbReference>
<dbReference type="EMBL" id="JADXDR010000156">
    <property type="protein sequence ID" value="KAI7837306.1"/>
    <property type="molecule type" value="Genomic_DNA"/>
</dbReference>
<comment type="similarity">
    <text evidence="3">Belongs to the glucosamine/galactosamine-6-phosphate isomerase family. 6-phosphogluconolactonase subfamily.</text>
</comment>
<name>A0AAD5GYE4_9CHLO</name>
<keyword evidence="5" id="KW-0378">Hydrolase</keyword>
<accession>A0AAD5GYE4</accession>
<protein>
    <recommendedName>
        <fullName evidence="4">6-phosphogluconolactonase</fullName>
        <ecNumber evidence="4">3.1.1.31</ecNumber>
    </recommendedName>
</protein>
<gene>
    <name evidence="7" type="ORF">COHA_008821</name>
</gene>
<feature type="domain" description="Glucosamine/galactosamine-6-phosphate isomerase" evidence="6">
    <location>
        <begin position="122"/>
        <end position="344"/>
    </location>
</feature>
<evidence type="ECO:0000313" key="8">
    <source>
        <dbReference type="Proteomes" id="UP001205105"/>
    </source>
</evidence>
<evidence type="ECO:0000313" key="7">
    <source>
        <dbReference type="EMBL" id="KAI7837306.1"/>
    </source>
</evidence>
<dbReference type="FunFam" id="3.40.50.1360:FF:000005">
    <property type="entry name" value="6-phosphogluconolactonase"/>
    <property type="match status" value="1"/>
</dbReference>
<dbReference type="Proteomes" id="UP001205105">
    <property type="component" value="Unassembled WGS sequence"/>
</dbReference>